<reference evidence="3" key="1">
    <citation type="submission" date="2022-06" db="EMBL/GenBank/DDBJ databases">
        <title>Vallitalea longa sp. nov., an anaerobic bacterium isolated from marine sediment.</title>
        <authorList>
            <person name="Hirano S."/>
            <person name="Terahara T."/>
            <person name="Mori K."/>
            <person name="Hamada M."/>
            <person name="Matsumoto R."/>
            <person name="Kobayashi T."/>
        </authorList>
    </citation>
    <scope>NUCLEOTIDE SEQUENCE</scope>
    <source>
        <strain evidence="3">SH18-1</strain>
    </source>
</reference>
<dbReference type="InterPro" id="IPR011990">
    <property type="entry name" value="TPR-like_helical_dom_sf"/>
</dbReference>
<keyword evidence="1" id="KW-0802">TPR repeat</keyword>
<proteinExistence type="predicted"/>
<dbReference type="Gene3D" id="1.25.40.10">
    <property type="entry name" value="Tetratricopeptide repeat domain"/>
    <property type="match status" value="2"/>
</dbReference>
<comment type="caution">
    <text evidence="3">The sequence shown here is derived from an EMBL/GenBank/DDBJ whole genome shotgun (WGS) entry which is preliminary data.</text>
</comment>
<evidence type="ECO:0000313" key="4">
    <source>
        <dbReference type="Proteomes" id="UP001144256"/>
    </source>
</evidence>
<sequence length="774" mass="90368">MKYITFKVKHVILFIIFITIVYLLVNFNLSKIYYVMGNLNIGNNSNAYYSKLVDEFPRDKESVLGQIKKMENILFDTDGKHIFNRMVVSFQNGGSVVNGSTKVLSEDSIDNINNTYKTLSEYHRDKEYFENYTLYISLVNWYAGYNDSAIDILNNSTMNSRESSVLKNIYLSIMNVELGNFHMASNIIDSSYDEEYEFYWNIVDYYFSLLSGSRESIKIKDEDVIKSRDNKYKVIENIYEDIAYIDNISKSVTDNCLEGKVLYDGEPVKNIMVFLLSMDGMSGQLRSVYGNSLVGVTDENGYYKIENIPNGDYQIGIAASWNRLKGKNIDFTRYKSFKDIRMNGNDTYERDINMYSPIKVDVEELGNNKYKFHVSHNYLDFDYYNIGLAHIDKGLYDIYNSNYYSVKKYKGDNIYFDANEERENYFRLGISSSNGIVHVDKLLDPLYQSGKYYLVIYGEIEDGVHFIDNYGLFSNKPAQYINIEGNKLTKGDELLKEQKFNEAVTEYEKELVDNQQDLHIRKTLAKMYMEEWDSNDEDSNIDHEKALEHLLVINETIQQPEIKEAIGYCYYNLNEYSEAVKYFIESNSLYKIGDCYYFMNDYDKAVDSYKKLVGSNVNDSIVERLICIYLLQNDKKGLVEVSGKFTNDYHYADYTELINEFNKIDESDYVEFYDLINAGHVDEAKGMLEKKDDDLARLYRLIFILLDDGSYTDKMDEFMNIYKEMNDSAIKDYAHNLGYDIVDNYRLYNHSNSDGKMIDEPINDDSINDEPIQD</sequence>
<dbReference type="EMBL" id="BRLB01000015">
    <property type="protein sequence ID" value="GKX31220.1"/>
    <property type="molecule type" value="Genomic_DNA"/>
</dbReference>
<gene>
    <name evidence="3" type="ORF">SH1V18_37000</name>
</gene>
<dbReference type="InterPro" id="IPR013783">
    <property type="entry name" value="Ig-like_fold"/>
</dbReference>
<dbReference type="Pfam" id="PF13174">
    <property type="entry name" value="TPR_6"/>
    <property type="match status" value="1"/>
</dbReference>
<keyword evidence="4" id="KW-1185">Reference proteome</keyword>
<evidence type="ECO:0000256" key="1">
    <source>
        <dbReference type="PROSITE-ProRule" id="PRU00339"/>
    </source>
</evidence>
<dbReference type="InterPro" id="IPR019734">
    <property type="entry name" value="TPR_rpt"/>
</dbReference>
<feature type="transmembrane region" description="Helical" evidence="2">
    <location>
        <begin position="12"/>
        <end position="36"/>
    </location>
</feature>
<dbReference type="AlphaFoldDB" id="A0A9W5YEV1"/>
<name>A0A9W5YEV1_9FIRM</name>
<dbReference type="PROSITE" id="PS50005">
    <property type="entry name" value="TPR"/>
    <property type="match status" value="1"/>
</dbReference>
<dbReference type="SUPFAM" id="SSF49478">
    <property type="entry name" value="Cna protein B-type domain"/>
    <property type="match status" value="1"/>
</dbReference>
<protein>
    <submittedName>
        <fullName evidence="3">Uncharacterized protein</fullName>
    </submittedName>
</protein>
<dbReference type="Proteomes" id="UP001144256">
    <property type="component" value="Unassembled WGS sequence"/>
</dbReference>
<keyword evidence="2" id="KW-0472">Membrane</keyword>
<dbReference type="Gene3D" id="2.60.40.10">
    <property type="entry name" value="Immunoglobulins"/>
    <property type="match status" value="1"/>
</dbReference>
<organism evidence="3 4">
    <name type="scientific">Vallitalea longa</name>
    <dbReference type="NCBI Taxonomy" id="2936439"/>
    <lineage>
        <taxon>Bacteria</taxon>
        <taxon>Bacillati</taxon>
        <taxon>Bacillota</taxon>
        <taxon>Clostridia</taxon>
        <taxon>Lachnospirales</taxon>
        <taxon>Vallitaleaceae</taxon>
        <taxon>Vallitalea</taxon>
    </lineage>
</organism>
<dbReference type="SUPFAM" id="SSF48452">
    <property type="entry name" value="TPR-like"/>
    <property type="match status" value="1"/>
</dbReference>
<evidence type="ECO:0000313" key="3">
    <source>
        <dbReference type="EMBL" id="GKX31220.1"/>
    </source>
</evidence>
<keyword evidence="2" id="KW-1133">Transmembrane helix</keyword>
<accession>A0A9W5YEV1</accession>
<feature type="repeat" description="TPR" evidence="1">
    <location>
        <begin position="586"/>
        <end position="619"/>
    </location>
</feature>
<dbReference type="RefSeq" id="WP_281818053.1">
    <property type="nucleotide sequence ID" value="NZ_BRLB01000015.1"/>
</dbReference>
<evidence type="ECO:0000256" key="2">
    <source>
        <dbReference type="SAM" id="Phobius"/>
    </source>
</evidence>
<keyword evidence="2" id="KW-0812">Transmembrane</keyword>